<feature type="domain" description="KaiB" evidence="1">
    <location>
        <begin position="224"/>
        <end position="305"/>
    </location>
</feature>
<evidence type="ECO:0000313" key="3">
    <source>
        <dbReference type="Proteomes" id="UP000641954"/>
    </source>
</evidence>
<name>A0ABR8EFM1_9CYAN</name>
<keyword evidence="3" id="KW-1185">Reference proteome</keyword>
<dbReference type="InterPro" id="IPR039022">
    <property type="entry name" value="KaiB-like"/>
</dbReference>
<sequence>MLASPWKFWRNVRLPDFLDRVEFFYFTFYYFSHTFHRFIENPLTTKKTTEIPKSFKGIALFTPGGDVIYCIDANKQGRWHLHLCAALQEYLGLSEPPHFLVPGYTATVDRWLDPRTQQVKVFAEAYPPVIRHQGLLNLLFDTGDLVWACSHWPEDLFYPMVLGKYHQKFPILWQTHQFIFRCDPPENFLSFASNNSADKSGKVSIIVSANQESLQESTQEYVFHLFVSGRSAITQRTMEILHQILEDSLGMTYTLKVIDISRHPEQTEIYQITATPTLVKIWPLPMRKIVGDLENLDKLRQVLSTFR</sequence>
<dbReference type="Proteomes" id="UP000641954">
    <property type="component" value="Unassembled WGS sequence"/>
</dbReference>
<dbReference type="CDD" id="cd02978">
    <property type="entry name" value="KaiB_like"/>
    <property type="match status" value="1"/>
</dbReference>
<dbReference type="SMART" id="SM01248">
    <property type="entry name" value="KaiB"/>
    <property type="match status" value="1"/>
</dbReference>
<evidence type="ECO:0000313" key="2">
    <source>
        <dbReference type="EMBL" id="MBD2544367.1"/>
    </source>
</evidence>
<dbReference type="Pfam" id="PF07689">
    <property type="entry name" value="KaiB"/>
    <property type="match status" value="1"/>
</dbReference>
<organism evidence="2 3">
    <name type="scientific">Planktothricoides raciborskii FACHB-1370</name>
    <dbReference type="NCBI Taxonomy" id="2949576"/>
    <lineage>
        <taxon>Bacteria</taxon>
        <taxon>Bacillati</taxon>
        <taxon>Cyanobacteriota</taxon>
        <taxon>Cyanophyceae</taxon>
        <taxon>Oscillatoriophycideae</taxon>
        <taxon>Oscillatoriales</taxon>
        <taxon>Oscillatoriaceae</taxon>
        <taxon>Planktothricoides</taxon>
    </lineage>
</organism>
<gene>
    <name evidence="2" type="ORF">H6G72_11060</name>
</gene>
<protein>
    <submittedName>
        <fullName evidence="2">Circadian clock protein KaiB</fullName>
    </submittedName>
</protein>
<reference evidence="2 3" key="1">
    <citation type="journal article" date="2020" name="ISME J.">
        <title>Comparative genomics reveals insights into cyanobacterial evolution and habitat adaptation.</title>
        <authorList>
            <person name="Chen M.Y."/>
            <person name="Teng W.K."/>
            <person name="Zhao L."/>
            <person name="Hu C.X."/>
            <person name="Zhou Y.K."/>
            <person name="Han B.P."/>
            <person name="Song L.R."/>
            <person name="Shu W.S."/>
        </authorList>
    </citation>
    <scope>NUCLEOTIDE SEQUENCE [LARGE SCALE GENOMIC DNA]</scope>
    <source>
        <strain evidence="2 3">FACHB-1370</strain>
    </source>
</reference>
<dbReference type="Gene3D" id="3.40.30.10">
    <property type="entry name" value="Glutaredoxin"/>
    <property type="match status" value="1"/>
</dbReference>
<dbReference type="InterPro" id="IPR036249">
    <property type="entry name" value="Thioredoxin-like_sf"/>
</dbReference>
<accession>A0ABR8EFM1</accession>
<comment type="caution">
    <text evidence="2">The sequence shown here is derived from an EMBL/GenBank/DDBJ whole genome shotgun (WGS) entry which is preliminary data.</text>
</comment>
<dbReference type="SUPFAM" id="SSF52833">
    <property type="entry name" value="Thioredoxin-like"/>
    <property type="match status" value="1"/>
</dbReference>
<dbReference type="PANTHER" id="PTHR41709">
    <property type="entry name" value="KAIB-LIKE PROTEIN 1"/>
    <property type="match status" value="1"/>
</dbReference>
<proteinExistence type="predicted"/>
<dbReference type="EMBL" id="JACJSK010000012">
    <property type="protein sequence ID" value="MBD2544367.1"/>
    <property type="molecule type" value="Genomic_DNA"/>
</dbReference>
<dbReference type="InterPro" id="IPR011649">
    <property type="entry name" value="KaiB_domain"/>
</dbReference>
<dbReference type="PANTHER" id="PTHR41709:SF2">
    <property type="entry name" value="CIRCADIAN CLOCK PROTEIN KAIB2"/>
    <property type="match status" value="1"/>
</dbReference>
<evidence type="ECO:0000259" key="1">
    <source>
        <dbReference type="SMART" id="SM01248"/>
    </source>
</evidence>